<accession>A0A0A1FJ41</accession>
<dbReference type="GO" id="GO:0005829">
    <property type="term" value="C:cytosol"/>
    <property type="evidence" value="ECO:0007669"/>
    <property type="project" value="TreeGrafter"/>
</dbReference>
<evidence type="ECO:0000259" key="6">
    <source>
        <dbReference type="PROSITE" id="PS50110"/>
    </source>
</evidence>
<dbReference type="CDD" id="cd00383">
    <property type="entry name" value="trans_reg_C"/>
    <property type="match status" value="1"/>
</dbReference>
<dbReference type="AlphaFoldDB" id="A0A0A1FJ41"/>
<dbReference type="InterPro" id="IPR011006">
    <property type="entry name" value="CheY-like_superfamily"/>
</dbReference>
<name>A0A0A1FJ41_9BURK</name>
<dbReference type="Pfam" id="PF00486">
    <property type="entry name" value="Trans_reg_C"/>
    <property type="match status" value="1"/>
</dbReference>
<feature type="domain" description="OmpR/PhoB-type" evidence="7">
    <location>
        <begin position="86"/>
        <end position="183"/>
    </location>
</feature>
<dbReference type="Pfam" id="PF00072">
    <property type="entry name" value="Response_reg"/>
    <property type="match status" value="1"/>
</dbReference>
<keyword evidence="1 4" id="KW-0597">Phosphoprotein</keyword>
<dbReference type="InterPro" id="IPR001867">
    <property type="entry name" value="OmpR/PhoB-type_DNA-bd"/>
</dbReference>
<dbReference type="STRING" id="279058.LT85_3744"/>
<dbReference type="GO" id="GO:0000156">
    <property type="term" value="F:phosphorelay response regulator activity"/>
    <property type="evidence" value="ECO:0007669"/>
    <property type="project" value="TreeGrafter"/>
</dbReference>
<dbReference type="SUPFAM" id="SSF46894">
    <property type="entry name" value="C-terminal effector domain of the bipartite response regulators"/>
    <property type="match status" value="1"/>
</dbReference>
<dbReference type="Gene3D" id="1.10.10.10">
    <property type="entry name" value="Winged helix-like DNA-binding domain superfamily/Winged helix DNA-binding domain"/>
    <property type="match status" value="1"/>
</dbReference>
<keyword evidence="3 5" id="KW-0238">DNA-binding</keyword>
<dbReference type="HOGENOM" id="CLU_000445_30_0_4"/>
<evidence type="ECO:0000256" key="3">
    <source>
        <dbReference type="ARBA" id="ARBA00023125"/>
    </source>
</evidence>
<evidence type="ECO:0000256" key="1">
    <source>
        <dbReference type="ARBA" id="ARBA00022553"/>
    </source>
</evidence>
<keyword evidence="9" id="KW-1185">Reference proteome</keyword>
<organism evidence="8 9">
    <name type="scientific">Collimonas arenae</name>
    <dbReference type="NCBI Taxonomy" id="279058"/>
    <lineage>
        <taxon>Bacteria</taxon>
        <taxon>Pseudomonadati</taxon>
        <taxon>Pseudomonadota</taxon>
        <taxon>Betaproteobacteria</taxon>
        <taxon>Burkholderiales</taxon>
        <taxon>Oxalobacteraceae</taxon>
        <taxon>Collimonas</taxon>
    </lineage>
</organism>
<dbReference type="GO" id="GO:0032993">
    <property type="term" value="C:protein-DNA complex"/>
    <property type="evidence" value="ECO:0007669"/>
    <property type="project" value="TreeGrafter"/>
</dbReference>
<dbReference type="SUPFAM" id="SSF52172">
    <property type="entry name" value="CheY-like"/>
    <property type="match status" value="1"/>
</dbReference>
<evidence type="ECO:0000256" key="4">
    <source>
        <dbReference type="PROSITE-ProRule" id="PRU00169"/>
    </source>
</evidence>
<reference evidence="9" key="1">
    <citation type="journal article" date="2014" name="Soil Biol. Biochem.">
        <title>Structure and function of bacterial communities in ageing soils: Insights from the Mendocino ecological staircase.</title>
        <authorList>
            <person name="Uroz S."/>
            <person name="Tech J.J."/>
            <person name="Sawaya N.A."/>
            <person name="Frey-Klett P."/>
            <person name="Leveau J.H.J."/>
        </authorList>
    </citation>
    <scope>NUCLEOTIDE SEQUENCE [LARGE SCALE GENOMIC DNA]</scope>
    <source>
        <strain evidence="9">Cal35</strain>
    </source>
</reference>
<dbReference type="PROSITE" id="PS50110">
    <property type="entry name" value="RESPONSE_REGULATORY"/>
    <property type="match status" value="1"/>
</dbReference>
<proteinExistence type="predicted"/>
<evidence type="ECO:0000313" key="9">
    <source>
        <dbReference type="Proteomes" id="UP000030302"/>
    </source>
</evidence>
<gene>
    <name evidence="8" type="ORF">LT85_3744</name>
</gene>
<dbReference type="PANTHER" id="PTHR48111:SF40">
    <property type="entry name" value="PHOSPHATE REGULON TRANSCRIPTIONAL REGULATORY PROTEIN PHOB"/>
    <property type="match status" value="1"/>
</dbReference>
<feature type="domain" description="Response regulatory" evidence="6">
    <location>
        <begin position="1"/>
        <end position="76"/>
    </location>
</feature>
<evidence type="ECO:0000256" key="2">
    <source>
        <dbReference type="ARBA" id="ARBA00023012"/>
    </source>
</evidence>
<evidence type="ECO:0000259" key="7">
    <source>
        <dbReference type="PROSITE" id="PS51755"/>
    </source>
</evidence>
<dbReference type="GO" id="GO:0000976">
    <property type="term" value="F:transcription cis-regulatory region binding"/>
    <property type="evidence" value="ECO:0007669"/>
    <property type="project" value="TreeGrafter"/>
</dbReference>
<feature type="DNA-binding region" description="OmpR/PhoB-type" evidence="5">
    <location>
        <begin position="86"/>
        <end position="183"/>
    </location>
</feature>
<feature type="modified residue" description="4-aspartylphosphate" evidence="4">
    <location>
        <position position="2"/>
    </location>
</feature>
<dbReference type="Gene3D" id="3.40.50.2300">
    <property type="match status" value="1"/>
</dbReference>
<dbReference type="EMBL" id="CP009962">
    <property type="protein sequence ID" value="AIY42902.1"/>
    <property type="molecule type" value="Genomic_DNA"/>
</dbReference>
<protein>
    <submittedName>
        <fullName evidence="8">DNA-binding response regulator</fullName>
    </submittedName>
</protein>
<evidence type="ECO:0000256" key="5">
    <source>
        <dbReference type="PROSITE-ProRule" id="PRU01091"/>
    </source>
</evidence>
<dbReference type="InterPro" id="IPR039420">
    <property type="entry name" value="WalR-like"/>
</dbReference>
<sequence length="187" mass="21373">MDSRNYDMALLATDDVVNLTMLQWIRDNLPANFPVVVIGNRSGEDDVVRALNAGADNYIAKPVRTRELAAVIQALMRRTYSVQPQHDLLRFDSYAFHTRSYSLTMADRPIKMTDKEFELALLLFSNLNQVISRTYILTYVWGHTVPTRSLDVHLARIRRKLQLGSKSSYRLISIYAQGYKLSGPFGD</sequence>
<dbReference type="Proteomes" id="UP000030302">
    <property type="component" value="Chromosome"/>
</dbReference>
<dbReference type="InterPro" id="IPR016032">
    <property type="entry name" value="Sig_transdc_resp-reg_C-effctor"/>
</dbReference>
<keyword evidence="2" id="KW-0902">Two-component regulatory system</keyword>
<evidence type="ECO:0000313" key="8">
    <source>
        <dbReference type="EMBL" id="AIY42902.1"/>
    </source>
</evidence>
<dbReference type="PANTHER" id="PTHR48111">
    <property type="entry name" value="REGULATOR OF RPOS"/>
    <property type="match status" value="1"/>
</dbReference>
<dbReference type="KEGG" id="care:LT85_3744"/>
<dbReference type="SMART" id="SM00862">
    <property type="entry name" value="Trans_reg_C"/>
    <property type="match status" value="1"/>
</dbReference>
<dbReference type="PROSITE" id="PS51755">
    <property type="entry name" value="OMPR_PHOB"/>
    <property type="match status" value="1"/>
</dbReference>
<dbReference type="GO" id="GO:0006355">
    <property type="term" value="P:regulation of DNA-templated transcription"/>
    <property type="evidence" value="ECO:0007669"/>
    <property type="project" value="InterPro"/>
</dbReference>
<dbReference type="InterPro" id="IPR036388">
    <property type="entry name" value="WH-like_DNA-bd_sf"/>
</dbReference>
<dbReference type="InterPro" id="IPR001789">
    <property type="entry name" value="Sig_transdc_resp-reg_receiver"/>
</dbReference>